<feature type="region of interest" description="Disordered" evidence="1">
    <location>
        <begin position="1"/>
        <end position="45"/>
    </location>
</feature>
<dbReference type="EMBL" id="CP023739">
    <property type="protein sequence ID" value="ATQ70829.1"/>
    <property type="molecule type" value="Genomic_DNA"/>
</dbReference>
<dbReference type="RefSeq" id="WP_099832045.1">
    <property type="nucleotide sequence ID" value="NZ_CP023739.1"/>
</dbReference>
<geneLocation type="plasmid" evidence="3">
    <name>pob3b2</name>
</geneLocation>
<evidence type="ECO:0000313" key="2">
    <source>
        <dbReference type="EMBL" id="ATQ70829.1"/>
    </source>
</evidence>
<dbReference type="AlphaFoldDB" id="A0A2D2D7K8"/>
<evidence type="ECO:0000313" key="3">
    <source>
        <dbReference type="Proteomes" id="UP000230709"/>
    </source>
</evidence>
<evidence type="ECO:0000256" key="1">
    <source>
        <dbReference type="SAM" id="MobiDB-lite"/>
    </source>
</evidence>
<dbReference type="InterPro" id="IPR009843">
    <property type="entry name" value="DUF1403"/>
</dbReference>
<organism evidence="2 3">
    <name type="scientific">Methylosinus trichosporium (strain ATCC 35070 / NCIMB 11131 / UNIQEM 75 / OB3b)</name>
    <dbReference type="NCBI Taxonomy" id="595536"/>
    <lineage>
        <taxon>Bacteria</taxon>
        <taxon>Pseudomonadati</taxon>
        <taxon>Pseudomonadota</taxon>
        <taxon>Alphaproteobacteria</taxon>
        <taxon>Hyphomicrobiales</taxon>
        <taxon>Methylocystaceae</taxon>
        <taxon>Methylosinus</taxon>
    </lineage>
</organism>
<keyword evidence="2" id="KW-0614">Plasmid</keyword>
<dbReference type="Proteomes" id="UP000230709">
    <property type="component" value="Plasmid pOB3b2"/>
</dbReference>
<accession>A0A2D2D7K8</accession>
<name>A0A2D2D7K8_METT3</name>
<proteinExistence type="predicted"/>
<feature type="compositionally biased region" description="Basic and acidic residues" evidence="1">
    <location>
        <begin position="113"/>
        <end position="126"/>
    </location>
</feature>
<dbReference type="Pfam" id="PF07183">
    <property type="entry name" value="DUF1403"/>
    <property type="match status" value="1"/>
</dbReference>
<feature type="region of interest" description="Disordered" evidence="1">
    <location>
        <begin position="113"/>
        <end position="140"/>
    </location>
</feature>
<keyword evidence="3" id="KW-1185">Reference proteome</keyword>
<sequence length="362" mass="38584">MVRFDPPDPFDDEIPAADSRGAAPVALPRRRSRRRAAPSSAPANPLLRQMFPSWARPSTTGVVGADAGFEAAFRAGAGLALLDAIVRENPPFAGALRQRLALRAATARAALARHREDSSALRDAEHLSPNAGGNAPTSPAGRVHRLWRGFAARPAGFDQQILRGAADLLELPRDLDFEALAEALRHLFEDEKNPLAAAARAGSTTTRMLDGAPRLEAEILALWLSDLMLARKLGWDAPVPLLATAIARPSSRSAGRRPRAGDADWPLHCATAVALAAREAHGLAADLSRRSAKLLSVAPKLRAKGAGRVIEMLLADDAVSPATAAKAARLSDRASRRLFDRLVELGAARELSGRPSFRLYGL</sequence>
<protein>
    <recommendedName>
        <fullName evidence="4">DUF1403 domain-containing protein</fullName>
    </recommendedName>
</protein>
<reference evidence="3" key="1">
    <citation type="submission" date="2017-10" db="EMBL/GenBank/DDBJ databases">
        <title>Completed PacBio SMRT sequence of Methylosinus trichosporium OB3b reveals presence of a third large plasmid.</title>
        <authorList>
            <person name="Charles T.C."/>
            <person name="Lynch M.D.J."/>
            <person name="Heil J.R."/>
            <person name="Cheng J."/>
        </authorList>
    </citation>
    <scope>NUCLEOTIDE SEQUENCE [LARGE SCALE GENOMIC DNA]</scope>
    <source>
        <strain evidence="3">OB3b</strain>
        <plasmid evidence="3">pob3b2</plasmid>
    </source>
</reference>
<gene>
    <name evidence="2" type="ORF">CQW49_22980</name>
</gene>
<evidence type="ECO:0008006" key="4">
    <source>
        <dbReference type="Google" id="ProtNLM"/>
    </source>
</evidence>
<dbReference type="KEGG" id="mtw:CQW49_22980"/>